<feature type="region of interest" description="Disordered" evidence="1">
    <location>
        <begin position="75"/>
        <end position="101"/>
    </location>
</feature>
<gene>
    <name evidence="3" type="ORF">JKP88DRAFT_230236</name>
</gene>
<evidence type="ECO:0000313" key="3">
    <source>
        <dbReference type="EMBL" id="KAG5192255.1"/>
    </source>
</evidence>
<evidence type="ECO:0000256" key="1">
    <source>
        <dbReference type="SAM" id="MobiDB-lite"/>
    </source>
</evidence>
<dbReference type="InterPro" id="IPR053023">
    <property type="entry name" value="FLAP_modulator"/>
</dbReference>
<feature type="signal peptide" evidence="2">
    <location>
        <begin position="1"/>
        <end position="18"/>
    </location>
</feature>
<dbReference type="AlphaFoldDB" id="A0A835ZEJ7"/>
<dbReference type="EMBL" id="JAFCMP010000008">
    <property type="protein sequence ID" value="KAG5192255.1"/>
    <property type="molecule type" value="Genomic_DNA"/>
</dbReference>
<dbReference type="PANTHER" id="PTHR33975:SF2">
    <property type="entry name" value="MYELIN-ASSOCIATED OLIGODENDROCYTE BASIC PROTEIN"/>
    <property type="match status" value="1"/>
</dbReference>
<dbReference type="Proteomes" id="UP000664859">
    <property type="component" value="Unassembled WGS sequence"/>
</dbReference>
<reference evidence="3" key="1">
    <citation type="submission" date="2021-02" db="EMBL/GenBank/DDBJ databases">
        <title>First Annotated Genome of the Yellow-green Alga Tribonema minus.</title>
        <authorList>
            <person name="Mahan K.M."/>
        </authorList>
    </citation>
    <scope>NUCLEOTIDE SEQUENCE</scope>
    <source>
        <strain evidence="3">UTEX B ZZ1240</strain>
    </source>
</reference>
<proteinExistence type="predicted"/>
<protein>
    <recommendedName>
        <fullName evidence="5">DUF1517 domain-containing protein</fullName>
    </recommendedName>
</protein>
<dbReference type="InterPro" id="IPR010903">
    <property type="entry name" value="DUF1517"/>
</dbReference>
<feature type="region of interest" description="Disordered" evidence="1">
    <location>
        <begin position="293"/>
        <end position="315"/>
    </location>
</feature>
<evidence type="ECO:0008006" key="5">
    <source>
        <dbReference type="Google" id="ProtNLM"/>
    </source>
</evidence>
<accession>A0A835ZEJ7</accession>
<evidence type="ECO:0000256" key="2">
    <source>
        <dbReference type="SAM" id="SignalP"/>
    </source>
</evidence>
<feature type="compositionally biased region" description="Low complexity" evidence="1">
    <location>
        <begin position="84"/>
        <end position="101"/>
    </location>
</feature>
<dbReference type="OrthoDB" id="542507at2759"/>
<organism evidence="3 4">
    <name type="scientific">Tribonema minus</name>
    <dbReference type="NCBI Taxonomy" id="303371"/>
    <lineage>
        <taxon>Eukaryota</taxon>
        <taxon>Sar</taxon>
        <taxon>Stramenopiles</taxon>
        <taxon>Ochrophyta</taxon>
        <taxon>PX clade</taxon>
        <taxon>Xanthophyceae</taxon>
        <taxon>Tribonematales</taxon>
        <taxon>Tribonemataceae</taxon>
        <taxon>Tribonema</taxon>
    </lineage>
</organism>
<keyword evidence="4" id="KW-1185">Reference proteome</keyword>
<feature type="chain" id="PRO_5032536132" description="DUF1517 domain-containing protein" evidence="2">
    <location>
        <begin position="19"/>
        <end position="399"/>
    </location>
</feature>
<evidence type="ECO:0000313" key="4">
    <source>
        <dbReference type="Proteomes" id="UP000664859"/>
    </source>
</evidence>
<feature type="compositionally biased region" description="Basic and acidic residues" evidence="1">
    <location>
        <begin position="302"/>
        <end position="315"/>
    </location>
</feature>
<dbReference type="Pfam" id="PF07466">
    <property type="entry name" value="DUF1517"/>
    <property type="match status" value="1"/>
</dbReference>
<sequence>MKLLPVACVLALMAAAQAFAPSSALTPRQAHARSSLRPALSMKAENSQIASFTKALATFTAAMAILAGSPHDAEAARSGGRVGGRSFSSPAPTRSYSAPSRSYSAPSYGGSYGGGATTIVPYRSSTTIIPMPMPMPMFSPFGYGGSVYYGGGYGGGGSLVNLLLVGGVVLTASQLLRTQVSSGGWSSVDVEGGSLGRGVGVVKLQVALNASDRSSRGILAQLKSIAERAETSSRGGLSTAVSEVCLALVRRQPDWIASASQYEYFAPRSAERAEAVFNTYAIAERTKVERETVSRFGGEDLSDSRRSDGVRPEDLGKPTQAVVTIVLALKGESLKRFQLERSINSASALRNVLTQVAGDATTDDGENVLGVELLWTPEEPWESLDRQAVLEDFPELMDL</sequence>
<dbReference type="PANTHER" id="PTHR33975">
    <property type="entry name" value="MYELIN-ASSOCIATED OLIGODENDROCYTE BASIC PROTEIN"/>
    <property type="match status" value="1"/>
</dbReference>
<keyword evidence="2" id="KW-0732">Signal</keyword>
<name>A0A835ZEJ7_9STRA</name>
<comment type="caution">
    <text evidence="3">The sequence shown here is derived from an EMBL/GenBank/DDBJ whole genome shotgun (WGS) entry which is preliminary data.</text>
</comment>